<dbReference type="EMBL" id="CP031124">
    <property type="protein sequence ID" value="AXF86788.1"/>
    <property type="molecule type" value="Genomic_DNA"/>
</dbReference>
<protein>
    <submittedName>
        <fullName evidence="1">Uncharacterized protein</fullName>
    </submittedName>
</protein>
<evidence type="ECO:0000313" key="1">
    <source>
        <dbReference type="EMBL" id="AXF86788.1"/>
    </source>
</evidence>
<name>A0A345DEK0_9BURK</name>
<dbReference type="AlphaFoldDB" id="A0A345DEK0"/>
<dbReference type="GO" id="GO:0003677">
    <property type="term" value="F:DNA binding"/>
    <property type="evidence" value="ECO:0007669"/>
    <property type="project" value="InterPro"/>
</dbReference>
<dbReference type="RefSeq" id="WP_114563830.1">
    <property type="nucleotide sequence ID" value="NZ_CP031124.1"/>
</dbReference>
<accession>A0A345DEK0</accession>
<sequence>MSMTHTQDDVFAALRSVADDFGVRKLATLMDVAQGTLHNKLNPNDSSAHHKPTVSDLIQIVSHTANTAPIEALAALFGGVFYRLPDMAHCSDDALLALVNNVGAQVGAVHDVMAAAMADLVVTPAEFKLYQEQTHRTIAAFMELKARFKTLVVQVR</sequence>
<proteinExistence type="predicted"/>
<dbReference type="OrthoDB" id="6688863at2"/>
<reference evidence="2" key="1">
    <citation type="submission" date="2018-07" db="EMBL/GenBank/DDBJ databases">
        <authorList>
            <person name="Kim H."/>
        </authorList>
    </citation>
    <scope>NUCLEOTIDE SEQUENCE [LARGE SCALE GENOMIC DNA]</scope>
    <source>
        <strain evidence="2">F02</strain>
    </source>
</reference>
<dbReference type="Proteomes" id="UP000252182">
    <property type="component" value="Chromosome"/>
</dbReference>
<dbReference type="InterPro" id="IPR009679">
    <property type="entry name" value="Phage_186_CII-like"/>
</dbReference>
<organism evidence="1 2">
    <name type="scientific">Ephemeroptericola cinctiostellae</name>
    <dbReference type="NCBI Taxonomy" id="2268024"/>
    <lineage>
        <taxon>Bacteria</taxon>
        <taxon>Pseudomonadati</taxon>
        <taxon>Pseudomonadota</taxon>
        <taxon>Betaproteobacteria</taxon>
        <taxon>Burkholderiales</taxon>
        <taxon>Burkholderiaceae</taxon>
        <taxon>Ephemeroptericola</taxon>
    </lineage>
</organism>
<gene>
    <name evidence="1" type="ORF">DTO96_102544</name>
</gene>
<evidence type="ECO:0000313" key="2">
    <source>
        <dbReference type="Proteomes" id="UP000252182"/>
    </source>
</evidence>
<dbReference type="KEGG" id="hyf:DTO96_102544"/>
<dbReference type="Pfam" id="PF06892">
    <property type="entry name" value="Phage_CP76"/>
    <property type="match status" value="1"/>
</dbReference>
<keyword evidence="2" id="KW-1185">Reference proteome</keyword>